<dbReference type="CDD" id="cd01080">
    <property type="entry name" value="NAD_bind_m-THF_DH_Cyclohyd"/>
    <property type="match status" value="1"/>
</dbReference>
<keyword evidence="16" id="KW-1185">Reference proteome</keyword>
<evidence type="ECO:0000256" key="12">
    <source>
        <dbReference type="HAMAP-Rule" id="MF_01576"/>
    </source>
</evidence>
<evidence type="ECO:0000313" key="15">
    <source>
        <dbReference type="EMBL" id="KAA5803448.1"/>
    </source>
</evidence>
<evidence type="ECO:0000259" key="13">
    <source>
        <dbReference type="Pfam" id="PF00763"/>
    </source>
</evidence>
<dbReference type="Pfam" id="PF02882">
    <property type="entry name" value="THF_DHG_CYH_C"/>
    <property type="match status" value="1"/>
</dbReference>
<evidence type="ECO:0000256" key="2">
    <source>
        <dbReference type="ARBA" id="ARBA00011738"/>
    </source>
</evidence>
<dbReference type="FunFam" id="3.40.50.10860:FF:000005">
    <property type="entry name" value="C-1-tetrahydrofolate synthase, cytoplasmic, putative"/>
    <property type="match status" value="1"/>
</dbReference>
<feature type="binding site" evidence="12">
    <location>
        <position position="244"/>
    </location>
    <ligand>
        <name>NADP(+)</name>
        <dbReference type="ChEBI" id="CHEBI:58349"/>
    </ligand>
</feature>
<reference evidence="15 16" key="1">
    <citation type="submission" date="2019-09" db="EMBL/GenBank/DDBJ databases">
        <authorList>
            <person name="Kevbrin V."/>
            <person name="Grouzdev D.S."/>
        </authorList>
    </citation>
    <scope>NUCLEOTIDE SEQUENCE [LARGE SCALE GENOMIC DNA]</scope>
    <source>
        <strain evidence="15 16">G-192</strain>
    </source>
</reference>
<evidence type="ECO:0000256" key="10">
    <source>
        <dbReference type="ARBA" id="ARBA00023167"/>
    </source>
</evidence>
<dbReference type="InterPro" id="IPR000672">
    <property type="entry name" value="THF_DH/CycHdrlase"/>
</dbReference>
<dbReference type="InterPro" id="IPR046346">
    <property type="entry name" value="Aminoacid_DH-like_N_sf"/>
</dbReference>
<dbReference type="EC" id="3.5.4.9" evidence="12"/>
<evidence type="ECO:0000313" key="16">
    <source>
        <dbReference type="Proteomes" id="UP000325122"/>
    </source>
</evidence>
<feature type="domain" description="Tetrahydrofolate dehydrogenase/cyclohydrolase catalytic" evidence="13">
    <location>
        <begin position="18"/>
        <end position="133"/>
    </location>
</feature>
<dbReference type="NCBIfam" id="NF010785">
    <property type="entry name" value="PRK14188.1"/>
    <property type="match status" value="1"/>
</dbReference>
<evidence type="ECO:0000256" key="5">
    <source>
        <dbReference type="ARBA" id="ARBA00022755"/>
    </source>
</evidence>
<dbReference type="SUPFAM" id="SSF51735">
    <property type="entry name" value="NAD(P)-binding Rossmann-fold domains"/>
    <property type="match status" value="1"/>
</dbReference>
<dbReference type="FunFam" id="3.40.50.720:FF:000006">
    <property type="entry name" value="Bifunctional protein FolD"/>
    <property type="match status" value="1"/>
</dbReference>
<evidence type="ECO:0000256" key="4">
    <source>
        <dbReference type="ARBA" id="ARBA00022605"/>
    </source>
</evidence>
<dbReference type="Gene3D" id="3.40.50.10860">
    <property type="entry name" value="Leucine Dehydrogenase, chain A, domain 1"/>
    <property type="match status" value="1"/>
</dbReference>
<sequence length="313" mass="31968">MTVQDPILRPSGRRAVLIDGKAAAEGLDQAARAGALELTQTLGRPPCLAVVLAGEDPASQVYVRNKVRRTESAGMISVEHRLPASVSQDELLALIGRLNIDPVVDGILVQLPLPAGLDAQTVVQAIDPAKDVDGLTAASAGALVLGAPGLRPCTPAGCVYLARQALGDLTGRHVVVIGRSILVGKPAALLFLDADCTVSLAHSRTRDLPALARQADILIAAAGRPGMVKADWIRPGATVIDVGINRVARPDGSSALTGDADYEAALDIADFITPVPGGVGPMTIAMLLINTVRACARRAGLAIPASVAGTGAG</sequence>
<dbReference type="EC" id="1.5.1.5" evidence="12"/>
<gene>
    <name evidence="12 15" type="primary">folD</name>
    <name evidence="15" type="ORF">F1654_06475</name>
</gene>
<comment type="caution">
    <text evidence="15">The sequence shown here is derived from an EMBL/GenBank/DDBJ whole genome shotgun (WGS) entry which is preliminary data.</text>
</comment>
<keyword evidence="3 12" id="KW-0554">One-carbon metabolism</keyword>
<comment type="pathway">
    <text evidence="1 12">One-carbon metabolism; tetrahydrofolate interconversion.</text>
</comment>
<dbReference type="PANTHER" id="PTHR48099:SF5">
    <property type="entry name" value="C-1-TETRAHYDROFOLATE SYNTHASE, CYTOPLASMIC"/>
    <property type="match status" value="1"/>
</dbReference>
<evidence type="ECO:0000256" key="9">
    <source>
        <dbReference type="ARBA" id="ARBA00023102"/>
    </source>
</evidence>
<keyword evidence="4 12" id="KW-0028">Amino-acid biosynthesis</keyword>
<organism evidence="15 16">
    <name type="scientific">Alkalicaulis satelles</name>
    <dbReference type="NCBI Taxonomy" id="2609175"/>
    <lineage>
        <taxon>Bacteria</taxon>
        <taxon>Pseudomonadati</taxon>
        <taxon>Pseudomonadota</taxon>
        <taxon>Alphaproteobacteria</taxon>
        <taxon>Maricaulales</taxon>
        <taxon>Maricaulaceae</taxon>
        <taxon>Alkalicaulis</taxon>
    </lineage>
</organism>
<dbReference type="GO" id="GO:0035999">
    <property type="term" value="P:tetrahydrofolate interconversion"/>
    <property type="evidence" value="ECO:0007669"/>
    <property type="project" value="UniProtKB-UniRule"/>
</dbReference>
<dbReference type="Gene3D" id="3.40.50.720">
    <property type="entry name" value="NAD(P)-binding Rossmann-like Domain"/>
    <property type="match status" value="1"/>
</dbReference>
<evidence type="ECO:0000259" key="14">
    <source>
        <dbReference type="Pfam" id="PF02882"/>
    </source>
</evidence>
<dbReference type="PROSITE" id="PS00767">
    <property type="entry name" value="THF_DHG_CYH_2"/>
    <property type="match status" value="1"/>
</dbReference>
<name>A0A5M6ZJM1_9PROT</name>
<evidence type="ECO:0000256" key="1">
    <source>
        <dbReference type="ARBA" id="ARBA00004777"/>
    </source>
</evidence>
<feature type="binding site" evidence="12">
    <location>
        <begin position="178"/>
        <end position="180"/>
    </location>
    <ligand>
        <name>NADP(+)</name>
        <dbReference type="ChEBI" id="CHEBI:58349"/>
    </ligand>
</feature>
<proteinExistence type="inferred from homology"/>
<protein>
    <recommendedName>
        <fullName evidence="12">Bifunctional protein FolD</fullName>
    </recommendedName>
    <domain>
        <recommendedName>
            <fullName evidence="12">Methylenetetrahydrofolate dehydrogenase</fullName>
            <ecNumber evidence="12">1.5.1.5</ecNumber>
        </recommendedName>
    </domain>
    <domain>
        <recommendedName>
            <fullName evidence="12">Methenyltetrahydrofolate cyclohydrolase</fullName>
            <ecNumber evidence="12">3.5.4.9</ecNumber>
        </recommendedName>
    </domain>
</protein>
<dbReference type="GO" id="GO:0004477">
    <property type="term" value="F:methenyltetrahydrofolate cyclohydrolase activity"/>
    <property type="evidence" value="ECO:0007669"/>
    <property type="project" value="UniProtKB-UniRule"/>
</dbReference>
<dbReference type="PRINTS" id="PR00085">
    <property type="entry name" value="THFDHDRGNASE"/>
</dbReference>
<comment type="function">
    <text evidence="12">Catalyzes the oxidation of 5,10-methylenetetrahydrofolate to 5,10-methenyltetrahydrofolate and then the hydrolysis of 5,10-methenyltetrahydrofolate to 10-formyltetrahydrofolate.</text>
</comment>
<accession>A0A5M6ZJM1</accession>
<dbReference type="GO" id="GO:0004488">
    <property type="term" value="F:methylenetetrahydrofolate dehydrogenase (NADP+) activity"/>
    <property type="evidence" value="ECO:0007669"/>
    <property type="project" value="UniProtKB-UniRule"/>
</dbReference>
<dbReference type="InterPro" id="IPR020631">
    <property type="entry name" value="THF_DH/CycHdrlase_NAD-bd_dom"/>
</dbReference>
<dbReference type="Proteomes" id="UP000325122">
    <property type="component" value="Unassembled WGS sequence"/>
</dbReference>
<dbReference type="InterPro" id="IPR020630">
    <property type="entry name" value="THF_DH/CycHdrlase_cat_dom"/>
</dbReference>
<dbReference type="GO" id="GO:0000105">
    <property type="term" value="P:L-histidine biosynthetic process"/>
    <property type="evidence" value="ECO:0007669"/>
    <property type="project" value="UniProtKB-KW"/>
</dbReference>
<dbReference type="UniPathway" id="UPA00193"/>
<evidence type="ECO:0000256" key="6">
    <source>
        <dbReference type="ARBA" id="ARBA00022801"/>
    </source>
</evidence>
<dbReference type="GO" id="GO:0005829">
    <property type="term" value="C:cytosol"/>
    <property type="evidence" value="ECO:0007669"/>
    <property type="project" value="TreeGrafter"/>
</dbReference>
<dbReference type="SUPFAM" id="SSF53223">
    <property type="entry name" value="Aminoacid dehydrogenase-like, N-terminal domain"/>
    <property type="match status" value="1"/>
</dbReference>
<dbReference type="EMBL" id="VWOJ01000002">
    <property type="protein sequence ID" value="KAA5803448.1"/>
    <property type="molecule type" value="Genomic_DNA"/>
</dbReference>
<dbReference type="PROSITE" id="PS00766">
    <property type="entry name" value="THF_DHG_CYH_1"/>
    <property type="match status" value="1"/>
</dbReference>
<comment type="caution">
    <text evidence="12">Lacks conserved residue(s) required for the propagation of feature annotation.</text>
</comment>
<dbReference type="GO" id="GO:0009086">
    <property type="term" value="P:methionine biosynthetic process"/>
    <property type="evidence" value="ECO:0007669"/>
    <property type="project" value="UniProtKB-KW"/>
</dbReference>
<dbReference type="PANTHER" id="PTHR48099">
    <property type="entry name" value="C-1-TETRAHYDROFOLATE SYNTHASE, CYTOPLASMIC-RELATED"/>
    <property type="match status" value="1"/>
</dbReference>
<keyword evidence="9 12" id="KW-0368">Histidine biosynthesis</keyword>
<evidence type="ECO:0000256" key="11">
    <source>
        <dbReference type="ARBA" id="ARBA00023268"/>
    </source>
</evidence>
<comment type="catalytic activity">
    <reaction evidence="12">
        <text>(6R)-5,10-methylene-5,6,7,8-tetrahydrofolate + NADP(+) = (6R)-5,10-methenyltetrahydrofolate + NADPH</text>
        <dbReference type="Rhea" id="RHEA:22812"/>
        <dbReference type="ChEBI" id="CHEBI:15636"/>
        <dbReference type="ChEBI" id="CHEBI:57455"/>
        <dbReference type="ChEBI" id="CHEBI:57783"/>
        <dbReference type="ChEBI" id="CHEBI:58349"/>
        <dbReference type="EC" id="1.5.1.5"/>
    </reaction>
</comment>
<dbReference type="NCBIfam" id="NF010783">
    <property type="entry name" value="PRK14186.1"/>
    <property type="match status" value="1"/>
</dbReference>
<evidence type="ECO:0000256" key="8">
    <source>
        <dbReference type="ARBA" id="ARBA00023002"/>
    </source>
</evidence>
<dbReference type="HAMAP" id="MF_01576">
    <property type="entry name" value="THF_DHG_CYH"/>
    <property type="match status" value="1"/>
</dbReference>
<feature type="domain" description="Tetrahydrofolate dehydrogenase/cyclohydrolase NAD(P)-binding" evidence="14">
    <location>
        <begin position="152"/>
        <end position="297"/>
    </location>
</feature>
<keyword evidence="10 12" id="KW-0486">Methionine biosynthesis</keyword>
<evidence type="ECO:0000256" key="7">
    <source>
        <dbReference type="ARBA" id="ARBA00022857"/>
    </source>
</evidence>
<dbReference type="AlphaFoldDB" id="A0A5M6ZJM1"/>
<keyword evidence="5 12" id="KW-0658">Purine biosynthesis</keyword>
<dbReference type="InterPro" id="IPR036291">
    <property type="entry name" value="NAD(P)-bd_dom_sf"/>
</dbReference>
<comment type="subunit">
    <text evidence="2 12">Homodimer.</text>
</comment>
<keyword evidence="7 12" id="KW-0521">NADP</keyword>
<dbReference type="RefSeq" id="WP_150022716.1">
    <property type="nucleotide sequence ID" value="NZ_VWOJ01000002.1"/>
</dbReference>
<dbReference type="GO" id="GO:0006164">
    <property type="term" value="P:purine nucleotide biosynthetic process"/>
    <property type="evidence" value="ECO:0007669"/>
    <property type="project" value="UniProtKB-KW"/>
</dbReference>
<comment type="catalytic activity">
    <reaction evidence="12">
        <text>(6R)-5,10-methenyltetrahydrofolate + H2O = (6R)-10-formyltetrahydrofolate + H(+)</text>
        <dbReference type="Rhea" id="RHEA:23700"/>
        <dbReference type="ChEBI" id="CHEBI:15377"/>
        <dbReference type="ChEBI" id="CHEBI:15378"/>
        <dbReference type="ChEBI" id="CHEBI:57455"/>
        <dbReference type="ChEBI" id="CHEBI:195366"/>
        <dbReference type="EC" id="3.5.4.9"/>
    </reaction>
</comment>
<dbReference type="Pfam" id="PF00763">
    <property type="entry name" value="THF_DHG_CYH"/>
    <property type="match status" value="1"/>
</dbReference>
<dbReference type="InterPro" id="IPR020867">
    <property type="entry name" value="THF_DH/CycHdrlase_CS"/>
</dbReference>
<keyword evidence="6 12" id="KW-0378">Hydrolase</keyword>
<evidence type="ECO:0000256" key="3">
    <source>
        <dbReference type="ARBA" id="ARBA00022563"/>
    </source>
</evidence>
<comment type="similarity">
    <text evidence="12">Belongs to the tetrahydrofolate dehydrogenase/cyclohydrolase family.</text>
</comment>
<keyword evidence="8 12" id="KW-0560">Oxidoreductase</keyword>
<keyword evidence="11 12" id="KW-0511">Multifunctional enzyme</keyword>